<evidence type="ECO:0000256" key="2">
    <source>
        <dbReference type="ARBA" id="ARBA00022692"/>
    </source>
</evidence>
<protein>
    <submittedName>
        <fullName evidence="6">Uncharacterized protein</fullName>
    </submittedName>
</protein>
<organism evidence="6 7">
    <name type="scientific">Megalops atlanticus</name>
    <name type="common">Tarpon</name>
    <name type="synonym">Clupea gigantea</name>
    <dbReference type="NCBI Taxonomy" id="7932"/>
    <lineage>
        <taxon>Eukaryota</taxon>
        <taxon>Metazoa</taxon>
        <taxon>Chordata</taxon>
        <taxon>Craniata</taxon>
        <taxon>Vertebrata</taxon>
        <taxon>Euteleostomi</taxon>
        <taxon>Actinopterygii</taxon>
        <taxon>Neopterygii</taxon>
        <taxon>Teleostei</taxon>
        <taxon>Elopiformes</taxon>
        <taxon>Megalopidae</taxon>
        <taxon>Megalops</taxon>
    </lineage>
</organism>
<dbReference type="AlphaFoldDB" id="A0A9D3PEE4"/>
<reference evidence="6" key="1">
    <citation type="submission" date="2021-01" db="EMBL/GenBank/DDBJ databases">
        <authorList>
            <person name="Zahm M."/>
            <person name="Roques C."/>
            <person name="Cabau C."/>
            <person name="Klopp C."/>
            <person name="Donnadieu C."/>
            <person name="Jouanno E."/>
            <person name="Lampietro C."/>
            <person name="Louis A."/>
            <person name="Herpin A."/>
            <person name="Echchiki A."/>
            <person name="Berthelot C."/>
            <person name="Parey E."/>
            <person name="Roest-Crollius H."/>
            <person name="Braasch I."/>
            <person name="Postlethwait J."/>
            <person name="Bobe J."/>
            <person name="Montfort J."/>
            <person name="Bouchez O."/>
            <person name="Begum T."/>
            <person name="Mejri S."/>
            <person name="Adams A."/>
            <person name="Chen W.-J."/>
            <person name="Guiguen Y."/>
        </authorList>
    </citation>
    <scope>NUCLEOTIDE SEQUENCE</scope>
    <source>
        <strain evidence="6">YG-15Mar2019-1</strain>
        <tissue evidence="6">Brain</tissue>
    </source>
</reference>
<name>A0A9D3PEE4_MEGAT</name>
<proteinExistence type="predicted"/>
<evidence type="ECO:0000256" key="1">
    <source>
        <dbReference type="ARBA" id="ARBA00004141"/>
    </source>
</evidence>
<dbReference type="GO" id="GO:0016020">
    <property type="term" value="C:membrane"/>
    <property type="evidence" value="ECO:0007669"/>
    <property type="project" value="UniProtKB-SubCell"/>
</dbReference>
<keyword evidence="3 5" id="KW-1133">Transmembrane helix</keyword>
<evidence type="ECO:0000313" key="7">
    <source>
        <dbReference type="Proteomes" id="UP001046870"/>
    </source>
</evidence>
<evidence type="ECO:0000256" key="5">
    <source>
        <dbReference type="SAM" id="Phobius"/>
    </source>
</evidence>
<keyword evidence="2 5" id="KW-0812">Transmembrane</keyword>
<gene>
    <name evidence="6" type="ORF">MATL_G00248430</name>
</gene>
<keyword evidence="7" id="KW-1185">Reference proteome</keyword>
<feature type="transmembrane region" description="Helical" evidence="5">
    <location>
        <begin position="78"/>
        <end position="98"/>
    </location>
</feature>
<accession>A0A9D3PEE4</accession>
<dbReference type="PRINTS" id="PR00259">
    <property type="entry name" value="TMFOUR"/>
</dbReference>
<comment type="caution">
    <text evidence="6">The sequence shown here is derived from an EMBL/GenBank/DDBJ whole genome shotgun (WGS) entry which is preliminary data.</text>
</comment>
<dbReference type="Proteomes" id="UP001046870">
    <property type="component" value="Chromosome 23"/>
</dbReference>
<sequence>MADDTASLKRICITFNVIFGILGSIILTIGIIGVSNNAGQNKEVQASIIFCVFGSLDILLALLGFYGAYKEKKWPLRVYIGILAPQFISIVTVAFSLLSNQSEDKSDQPTQLGEVNLEILGMRRDFAIGLVSAFAFVVVISIILSLALYCHIRDQPNPIPVTSCGDPNLPAYSALYKEDAC</sequence>
<evidence type="ECO:0000313" key="6">
    <source>
        <dbReference type="EMBL" id="KAG7456119.1"/>
    </source>
</evidence>
<dbReference type="OrthoDB" id="5982705at2759"/>
<dbReference type="InterPro" id="IPR018499">
    <property type="entry name" value="Tetraspanin/Peripherin"/>
</dbReference>
<comment type="subcellular location">
    <subcellularLocation>
        <location evidence="1">Membrane</location>
        <topology evidence="1">Multi-pass membrane protein</topology>
    </subcellularLocation>
</comment>
<dbReference type="Pfam" id="PF00335">
    <property type="entry name" value="Tetraspanin"/>
    <property type="match status" value="1"/>
</dbReference>
<feature type="transmembrane region" description="Helical" evidence="5">
    <location>
        <begin position="12"/>
        <end position="34"/>
    </location>
</feature>
<dbReference type="EMBL" id="JAFDVH010000023">
    <property type="protein sequence ID" value="KAG7456119.1"/>
    <property type="molecule type" value="Genomic_DNA"/>
</dbReference>
<feature type="transmembrane region" description="Helical" evidence="5">
    <location>
        <begin position="126"/>
        <end position="149"/>
    </location>
</feature>
<evidence type="ECO:0000256" key="3">
    <source>
        <dbReference type="ARBA" id="ARBA00022989"/>
    </source>
</evidence>
<keyword evidence="4 5" id="KW-0472">Membrane</keyword>
<feature type="transmembrane region" description="Helical" evidence="5">
    <location>
        <begin position="46"/>
        <end position="66"/>
    </location>
</feature>
<evidence type="ECO:0000256" key="4">
    <source>
        <dbReference type="ARBA" id="ARBA00023136"/>
    </source>
</evidence>